<keyword evidence="3 13" id="KW-0138">CF(0)</keyword>
<comment type="subcellular location">
    <subcellularLocation>
        <location evidence="13">Cell membrane</location>
        <topology evidence="13">Single-pass membrane protein</topology>
    </subcellularLocation>
    <subcellularLocation>
        <location evidence="12">Endomembrane system</location>
        <topology evidence="12">Single-pass membrane protein</topology>
    </subcellularLocation>
</comment>
<keyword evidence="7 13" id="KW-0406">Ion transport</keyword>
<evidence type="ECO:0000256" key="1">
    <source>
        <dbReference type="ARBA" id="ARBA00005513"/>
    </source>
</evidence>
<comment type="subunit">
    <text evidence="13">F-type ATPases have 2 components, F(1) - the catalytic core - and F(0) - the membrane proton channel. F(1) has five subunits: alpha(3), beta(3), gamma(1), delta(1), epsilon(1). F(0) has three main subunits: a(1), b(2) and c(10-14). The alpha and beta chains form an alternating ring which encloses part of the gamma chain. F(1) is attached to F(0) by a central stalk formed by the gamma and epsilon chains, while a peripheral stalk is formed by the delta and b chains.</text>
</comment>
<proteinExistence type="inferred from homology"/>
<comment type="caution">
    <text evidence="15">The sequence shown here is derived from an EMBL/GenBank/DDBJ whole genome shotgun (WGS) entry which is preliminary data.</text>
</comment>
<evidence type="ECO:0000313" key="16">
    <source>
        <dbReference type="Proteomes" id="UP001595973"/>
    </source>
</evidence>
<accession>A0ABV9KDA3</accession>
<gene>
    <name evidence="13" type="primary">atpF</name>
    <name evidence="15" type="ORF">ACFO5X_05400</name>
</gene>
<dbReference type="Proteomes" id="UP001595973">
    <property type="component" value="Unassembled WGS sequence"/>
</dbReference>
<evidence type="ECO:0000256" key="9">
    <source>
        <dbReference type="ARBA" id="ARBA00023310"/>
    </source>
</evidence>
<dbReference type="CDD" id="cd06503">
    <property type="entry name" value="ATP-synt_Fo_b"/>
    <property type="match status" value="1"/>
</dbReference>
<dbReference type="RefSeq" id="WP_380716216.1">
    <property type="nucleotide sequence ID" value="NZ_JBHSGI010000002.1"/>
</dbReference>
<keyword evidence="4 13" id="KW-0812">Transmembrane</keyword>
<reference evidence="16" key="1">
    <citation type="journal article" date="2019" name="Int. J. Syst. Evol. Microbiol.">
        <title>The Global Catalogue of Microorganisms (GCM) 10K type strain sequencing project: providing services to taxonomists for standard genome sequencing and annotation.</title>
        <authorList>
            <consortium name="The Broad Institute Genomics Platform"/>
            <consortium name="The Broad Institute Genome Sequencing Center for Infectious Disease"/>
            <person name="Wu L."/>
            <person name="Ma J."/>
        </authorList>
    </citation>
    <scope>NUCLEOTIDE SEQUENCE [LARGE SCALE GENOMIC DNA]</scope>
    <source>
        <strain evidence="16">CGMCC 4.7283</strain>
    </source>
</reference>
<evidence type="ECO:0000256" key="14">
    <source>
        <dbReference type="RuleBase" id="RU003848"/>
    </source>
</evidence>
<feature type="transmembrane region" description="Helical" evidence="13">
    <location>
        <begin position="6"/>
        <end position="27"/>
    </location>
</feature>
<keyword evidence="8 13" id="KW-0472">Membrane</keyword>
<evidence type="ECO:0000256" key="5">
    <source>
        <dbReference type="ARBA" id="ARBA00022781"/>
    </source>
</evidence>
<sequence length="244" mass="25977">MSIDLWGIGLQAINVLILIWLLFHVFWRPIAAAIASRQQAAMALIDNAGETQARADAALAEASRARDGIAAERSAMLDQARSEAEATAKATRDEAQGRAEAILAAARAAAEKEREAARVANDRQARDLALDIAGRLLGRMDGPEVQAAFLAQLTEAIAALPAAERAALTAAPEGIEIVTSRKSVAQEETIRQAVLNALGGAVELRFVVDPELIGGLELRSPHFVLHNSWRADLAQVRKAVQDAA</sequence>
<keyword evidence="5 13" id="KW-0375">Hydrogen ion transport</keyword>
<name>A0ABV9KDA3_9RHOB</name>
<evidence type="ECO:0000256" key="2">
    <source>
        <dbReference type="ARBA" id="ARBA00022448"/>
    </source>
</evidence>
<evidence type="ECO:0000256" key="6">
    <source>
        <dbReference type="ARBA" id="ARBA00022989"/>
    </source>
</evidence>
<comment type="similarity">
    <text evidence="1 13 14">Belongs to the ATPase B chain family.</text>
</comment>
<keyword evidence="6 13" id="KW-1133">Transmembrane helix</keyword>
<evidence type="ECO:0000256" key="8">
    <source>
        <dbReference type="ARBA" id="ARBA00023136"/>
    </source>
</evidence>
<dbReference type="InterPro" id="IPR000711">
    <property type="entry name" value="ATPase_OSCP/dsu"/>
</dbReference>
<comment type="function">
    <text evidence="11">Component of the F(0) channel, it forms part of the peripheral stalk, linking F(1) to F(0). The b'-subunit is a diverged and duplicated form of b found in plants and photosynthetic bacteria.</text>
</comment>
<evidence type="ECO:0000256" key="13">
    <source>
        <dbReference type="HAMAP-Rule" id="MF_01398"/>
    </source>
</evidence>
<dbReference type="InterPro" id="IPR050059">
    <property type="entry name" value="ATP_synthase_B_chain"/>
</dbReference>
<dbReference type="HAMAP" id="MF_01398">
    <property type="entry name" value="ATP_synth_b_bprime"/>
    <property type="match status" value="1"/>
</dbReference>
<evidence type="ECO:0000256" key="12">
    <source>
        <dbReference type="ARBA" id="ARBA00037847"/>
    </source>
</evidence>
<dbReference type="PANTHER" id="PTHR33445">
    <property type="entry name" value="ATP SYNTHASE SUBUNIT B', CHLOROPLASTIC"/>
    <property type="match status" value="1"/>
</dbReference>
<dbReference type="EMBL" id="JBHSGI010000002">
    <property type="protein sequence ID" value="MFC4667983.1"/>
    <property type="molecule type" value="Genomic_DNA"/>
</dbReference>
<evidence type="ECO:0000256" key="11">
    <source>
        <dbReference type="ARBA" id="ARBA00025614"/>
    </source>
</evidence>
<organism evidence="15 16">
    <name type="scientific">Seohaeicola nanhaiensis</name>
    <dbReference type="NCBI Taxonomy" id="1387282"/>
    <lineage>
        <taxon>Bacteria</taxon>
        <taxon>Pseudomonadati</taxon>
        <taxon>Pseudomonadota</taxon>
        <taxon>Alphaproteobacteria</taxon>
        <taxon>Rhodobacterales</taxon>
        <taxon>Roseobacteraceae</taxon>
        <taxon>Seohaeicola</taxon>
    </lineage>
</organism>
<dbReference type="PANTHER" id="PTHR33445:SF2">
    <property type="entry name" value="ATP SYNTHASE SUBUNIT B', CHLOROPLASTIC"/>
    <property type="match status" value="1"/>
</dbReference>
<keyword evidence="16" id="KW-1185">Reference proteome</keyword>
<evidence type="ECO:0000256" key="3">
    <source>
        <dbReference type="ARBA" id="ARBA00022547"/>
    </source>
</evidence>
<keyword evidence="9 13" id="KW-0066">ATP synthesis</keyword>
<evidence type="ECO:0000256" key="10">
    <source>
        <dbReference type="ARBA" id="ARBA00025198"/>
    </source>
</evidence>
<comment type="function">
    <text evidence="10 13">F(1)F(0) ATP synthase produces ATP from ADP in the presence of a proton or sodium gradient. F-type ATPases consist of two structural domains, F(1) containing the extramembraneous catalytic core and F(0) containing the membrane proton channel, linked together by a central stalk and a peripheral stalk. During catalysis, ATP synthesis in the catalytic domain of F(1) is coupled via a rotary mechanism of the central stalk subunits to proton translocation.</text>
</comment>
<dbReference type="Pfam" id="PF00213">
    <property type="entry name" value="OSCP"/>
    <property type="match status" value="1"/>
</dbReference>
<dbReference type="Pfam" id="PF00430">
    <property type="entry name" value="ATP-synt_B"/>
    <property type="match status" value="1"/>
</dbReference>
<dbReference type="InterPro" id="IPR002146">
    <property type="entry name" value="ATP_synth_b/b'su_bac/chlpt"/>
</dbReference>
<evidence type="ECO:0000256" key="7">
    <source>
        <dbReference type="ARBA" id="ARBA00023065"/>
    </source>
</evidence>
<evidence type="ECO:0000256" key="4">
    <source>
        <dbReference type="ARBA" id="ARBA00022692"/>
    </source>
</evidence>
<keyword evidence="2 13" id="KW-0813">Transport</keyword>
<protein>
    <recommendedName>
        <fullName evidence="13">ATP synthase subunit b</fullName>
    </recommendedName>
    <alternativeName>
        <fullName evidence="13">ATP synthase F(0) sector subunit b</fullName>
    </alternativeName>
    <alternativeName>
        <fullName evidence="13">ATPase subunit I</fullName>
    </alternativeName>
    <alternativeName>
        <fullName evidence="13">F-type ATPase subunit b</fullName>
        <shortName evidence="13">F-ATPase subunit b</shortName>
    </alternativeName>
</protein>
<keyword evidence="13" id="KW-1003">Cell membrane</keyword>
<evidence type="ECO:0000313" key="15">
    <source>
        <dbReference type="EMBL" id="MFC4667983.1"/>
    </source>
</evidence>